<accession>A0A2M8WW89</accession>
<keyword evidence="2" id="KW-1185">Reference proteome</keyword>
<dbReference type="RefSeq" id="WP_157803705.1">
    <property type="nucleotide sequence ID" value="NZ_PGTZ01000006.1"/>
</dbReference>
<comment type="caution">
    <text evidence="1">The sequence shown here is derived from an EMBL/GenBank/DDBJ whole genome shotgun (WGS) entry which is preliminary data.</text>
</comment>
<proteinExistence type="predicted"/>
<evidence type="ECO:0000313" key="1">
    <source>
        <dbReference type="EMBL" id="PJI95185.1"/>
    </source>
</evidence>
<evidence type="ECO:0000313" key="2">
    <source>
        <dbReference type="Proteomes" id="UP000231586"/>
    </source>
</evidence>
<name>A0A2M8WW89_9MICO</name>
<gene>
    <name evidence="1" type="ORF">CLV34_1041</name>
</gene>
<dbReference type="EMBL" id="PGTZ01000006">
    <property type="protein sequence ID" value="PJI95185.1"/>
    <property type="molecule type" value="Genomic_DNA"/>
</dbReference>
<reference evidence="1 2" key="1">
    <citation type="submission" date="2017-11" db="EMBL/GenBank/DDBJ databases">
        <title>Genomic Encyclopedia of Archaeal and Bacterial Type Strains, Phase II (KMG-II): From Individual Species to Whole Genera.</title>
        <authorList>
            <person name="Goeker M."/>
        </authorList>
    </citation>
    <scope>NUCLEOTIDE SEQUENCE [LARGE SCALE GENOMIC DNA]</scope>
    <source>
        <strain evidence="1 2">DSM 22413</strain>
    </source>
</reference>
<sequence>MTTDAVGVLRESMSDWPALRAAGVGEEYGILSATVSGMDHDVAVDVCTQTVGKWVRNVGPGALVLVARLGSVDASSRLARYRIEKSGPWSLPGAERLRGLTGERDFWIPSCGVTGEAPVYGAVRVPREDLPAALVAGRGLDAAVVGLAQAPDLRVVLSVVAVSHAVPLFEGACARLGEDVTLVARGFGSFDDREAGVDVVARADLLDELATDI</sequence>
<dbReference type="AlphaFoldDB" id="A0A2M8WW89"/>
<organism evidence="1 2">
    <name type="scientific">Luteimicrobium subarcticum</name>
    <dbReference type="NCBI Taxonomy" id="620910"/>
    <lineage>
        <taxon>Bacteria</taxon>
        <taxon>Bacillati</taxon>
        <taxon>Actinomycetota</taxon>
        <taxon>Actinomycetes</taxon>
        <taxon>Micrococcales</taxon>
        <taxon>Luteimicrobium</taxon>
    </lineage>
</organism>
<dbReference type="Proteomes" id="UP000231586">
    <property type="component" value="Unassembled WGS sequence"/>
</dbReference>
<protein>
    <submittedName>
        <fullName evidence="1">Uncharacterized protein</fullName>
    </submittedName>
</protein>